<dbReference type="Proteomes" id="UP000307169">
    <property type="component" value="Unassembled WGS sequence"/>
</dbReference>
<dbReference type="PANTHER" id="PTHR13581:SF5">
    <property type="entry name" value="MRG_MORF4L-BINDING PROTEIN"/>
    <property type="match status" value="1"/>
</dbReference>
<evidence type="ECO:0000313" key="9">
    <source>
        <dbReference type="EMBL" id="TIC71028.1"/>
    </source>
</evidence>
<evidence type="ECO:0000313" key="10">
    <source>
        <dbReference type="EMBL" id="TIC71556.1"/>
    </source>
</evidence>
<dbReference type="InterPro" id="IPR012423">
    <property type="entry name" value="Eaf7/MRGBP"/>
</dbReference>
<evidence type="ECO:0000256" key="5">
    <source>
        <dbReference type="ARBA" id="ARBA00023163"/>
    </source>
</evidence>
<keyword evidence="3" id="KW-0156">Chromatin regulator</keyword>
<dbReference type="GO" id="GO:0006357">
    <property type="term" value="P:regulation of transcription by RNA polymerase II"/>
    <property type="evidence" value="ECO:0007669"/>
    <property type="project" value="TreeGrafter"/>
</dbReference>
<organism evidence="8 12">
    <name type="scientific">Wallemia mellicola</name>
    <dbReference type="NCBI Taxonomy" id="1708541"/>
    <lineage>
        <taxon>Eukaryota</taxon>
        <taxon>Fungi</taxon>
        <taxon>Dikarya</taxon>
        <taxon>Basidiomycota</taxon>
        <taxon>Wallemiomycotina</taxon>
        <taxon>Wallemiomycetes</taxon>
        <taxon>Wallemiales</taxon>
        <taxon>Wallemiaceae</taxon>
        <taxon>Wallemia</taxon>
    </lineage>
</organism>
<evidence type="ECO:0000313" key="8">
    <source>
        <dbReference type="EMBL" id="TIB97669.1"/>
    </source>
</evidence>
<reference evidence="11 12" key="1">
    <citation type="submission" date="2019-03" db="EMBL/GenBank/DDBJ databases">
        <title>Sequencing 25 genomes of Wallemia mellicola.</title>
        <authorList>
            <person name="Gostincar C."/>
        </authorList>
    </citation>
    <scope>NUCLEOTIDE SEQUENCE [LARGE SCALE GENOMIC DNA]</scope>
    <source>
        <strain evidence="8 12">EXF-1262</strain>
        <strain evidence="9 13">EXF-1274</strain>
        <strain evidence="10 11">EXF-1277</strain>
    </source>
</reference>
<evidence type="ECO:0000256" key="6">
    <source>
        <dbReference type="ARBA" id="ARBA00023242"/>
    </source>
</evidence>
<protein>
    <recommendedName>
        <fullName evidence="14">Chromatin modification-related protein EAF7</fullName>
    </recommendedName>
</protein>
<dbReference type="Pfam" id="PF07904">
    <property type="entry name" value="Eaf7"/>
    <property type="match status" value="1"/>
</dbReference>
<evidence type="ECO:0008006" key="14">
    <source>
        <dbReference type="Google" id="ProtNLM"/>
    </source>
</evidence>
<comment type="subcellular location">
    <subcellularLocation>
        <location evidence="1">Nucleus</location>
    </subcellularLocation>
</comment>
<evidence type="ECO:0000256" key="4">
    <source>
        <dbReference type="ARBA" id="ARBA00023015"/>
    </source>
</evidence>
<feature type="compositionally biased region" description="Basic residues" evidence="7">
    <location>
        <begin position="190"/>
        <end position="201"/>
    </location>
</feature>
<feature type="region of interest" description="Disordered" evidence="7">
    <location>
        <begin position="96"/>
        <end position="216"/>
    </location>
</feature>
<dbReference type="GO" id="GO:0035267">
    <property type="term" value="C:NuA4 histone acetyltransferase complex"/>
    <property type="evidence" value="ECO:0007669"/>
    <property type="project" value="TreeGrafter"/>
</dbReference>
<comment type="similarity">
    <text evidence="2">Belongs to the EAF7 family.</text>
</comment>
<feature type="compositionally biased region" description="Acidic residues" evidence="7">
    <location>
        <begin position="113"/>
        <end position="128"/>
    </location>
</feature>
<sequence length="230" mass="25854">MTNDEFEIALFRAVIKARPVGLNRHFHFLSVQQSMTTELGHEVELGDIKRKLASLYDLDGLDSQDLAEDDFLSSVEQFELPHDSDFIELCQQRAFRPAKDRATPPSSPIISPSEEDDSSLSEAEDTTEEPQPVQTRRRSSAARSLKHEDSDLQEDDAQITNDDNEVDEEETNTRSSRSRTAKAAADAPKRGRGGRPAKRGRTSSTRSATKKRESLPCSLRILIIHRLIHD</sequence>
<evidence type="ECO:0000256" key="7">
    <source>
        <dbReference type="SAM" id="MobiDB-lite"/>
    </source>
</evidence>
<dbReference type="Proteomes" id="UP000305362">
    <property type="component" value="Unassembled WGS sequence"/>
</dbReference>
<evidence type="ECO:0000256" key="2">
    <source>
        <dbReference type="ARBA" id="ARBA00007117"/>
    </source>
</evidence>
<dbReference type="AlphaFoldDB" id="A0A4T0PBE4"/>
<dbReference type="EMBL" id="SPRH01000045">
    <property type="protein sequence ID" value="TIB97669.1"/>
    <property type="molecule type" value="Genomic_DNA"/>
</dbReference>
<dbReference type="Proteomes" id="UP000309601">
    <property type="component" value="Unassembled WGS sequence"/>
</dbReference>
<dbReference type="PANTHER" id="PTHR13581">
    <property type="entry name" value="MRG-BINDING PROTEIN"/>
    <property type="match status" value="1"/>
</dbReference>
<evidence type="ECO:0000256" key="3">
    <source>
        <dbReference type="ARBA" id="ARBA00022853"/>
    </source>
</evidence>
<evidence type="ECO:0000313" key="13">
    <source>
        <dbReference type="Proteomes" id="UP000309601"/>
    </source>
</evidence>
<comment type="caution">
    <text evidence="8">The sequence shown here is derived from an EMBL/GenBank/DDBJ whole genome shotgun (WGS) entry which is preliminary data.</text>
</comment>
<accession>A0A4T0PBE4</accession>
<keyword evidence="5" id="KW-0804">Transcription</keyword>
<dbReference type="EMBL" id="SPRV01000003">
    <property type="protein sequence ID" value="TIC71556.1"/>
    <property type="molecule type" value="Genomic_DNA"/>
</dbReference>
<name>A0A4T0PBE4_9BASI</name>
<dbReference type="GO" id="GO:0005634">
    <property type="term" value="C:nucleus"/>
    <property type="evidence" value="ECO:0007669"/>
    <property type="project" value="UniProtKB-SubCell"/>
</dbReference>
<gene>
    <name evidence="9" type="ORF">E3Q02_00271</name>
    <name evidence="10" type="ORF">E3Q03_00578</name>
    <name evidence="8" type="ORF">E3Q17_03304</name>
</gene>
<keyword evidence="4" id="KW-0805">Transcription regulation</keyword>
<keyword evidence="6" id="KW-0539">Nucleus</keyword>
<evidence type="ECO:0000313" key="11">
    <source>
        <dbReference type="Proteomes" id="UP000305362"/>
    </source>
</evidence>
<dbReference type="GO" id="GO:0006325">
    <property type="term" value="P:chromatin organization"/>
    <property type="evidence" value="ECO:0007669"/>
    <property type="project" value="UniProtKB-KW"/>
</dbReference>
<evidence type="ECO:0000256" key="1">
    <source>
        <dbReference type="ARBA" id="ARBA00004123"/>
    </source>
</evidence>
<feature type="compositionally biased region" description="Acidic residues" evidence="7">
    <location>
        <begin position="151"/>
        <end position="170"/>
    </location>
</feature>
<dbReference type="EMBL" id="SPRW01000002">
    <property type="protein sequence ID" value="TIC71028.1"/>
    <property type="molecule type" value="Genomic_DNA"/>
</dbReference>
<proteinExistence type="inferred from homology"/>
<dbReference type="OrthoDB" id="5595141at2759"/>
<evidence type="ECO:0000313" key="12">
    <source>
        <dbReference type="Proteomes" id="UP000307169"/>
    </source>
</evidence>